<dbReference type="GO" id="GO:0005743">
    <property type="term" value="C:mitochondrial inner membrane"/>
    <property type="evidence" value="ECO:0007669"/>
    <property type="project" value="UniProtKB-SubCell"/>
</dbReference>
<organism evidence="12 13">
    <name type="scientific">Fistulifera solaris</name>
    <name type="common">Oleaginous diatom</name>
    <dbReference type="NCBI Taxonomy" id="1519565"/>
    <lineage>
        <taxon>Eukaryota</taxon>
        <taxon>Sar</taxon>
        <taxon>Stramenopiles</taxon>
        <taxon>Ochrophyta</taxon>
        <taxon>Bacillariophyta</taxon>
        <taxon>Bacillariophyceae</taxon>
        <taxon>Bacillariophycidae</taxon>
        <taxon>Naviculales</taxon>
        <taxon>Naviculaceae</taxon>
        <taxon>Fistulifera</taxon>
    </lineage>
</organism>
<dbReference type="Gene3D" id="2.60.120.10">
    <property type="entry name" value="Jelly Rolls"/>
    <property type="match status" value="2"/>
</dbReference>
<dbReference type="Gene3D" id="1.50.40.10">
    <property type="entry name" value="Mitochondrial carrier domain"/>
    <property type="match status" value="2"/>
</dbReference>
<reference evidence="12 13" key="1">
    <citation type="journal article" date="2015" name="Plant Cell">
        <title>Oil accumulation by the oleaginous diatom Fistulifera solaris as revealed by the genome and transcriptome.</title>
        <authorList>
            <person name="Tanaka T."/>
            <person name="Maeda Y."/>
            <person name="Veluchamy A."/>
            <person name="Tanaka M."/>
            <person name="Abida H."/>
            <person name="Marechal E."/>
            <person name="Bowler C."/>
            <person name="Muto M."/>
            <person name="Sunaga Y."/>
            <person name="Tanaka M."/>
            <person name="Yoshino T."/>
            <person name="Taniguchi T."/>
            <person name="Fukuda Y."/>
            <person name="Nemoto M."/>
            <person name="Matsumoto M."/>
            <person name="Wong P.S."/>
            <person name="Aburatani S."/>
            <person name="Fujibuchi W."/>
        </authorList>
    </citation>
    <scope>NUCLEOTIDE SEQUENCE [LARGE SCALE GENOMIC DNA]</scope>
    <source>
        <strain evidence="12 13">JPCC DA0580</strain>
    </source>
</reference>
<dbReference type="InterPro" id="IPR051028">
    <property type="entry name" value="Mito_Solute_Carrier"/>
</dbReference>
<keyword evidence="5" id="KW-1133">Transmembrane helix</keyword>
<dbReference type="InterPro" id="IPR023395">
    <property type="entry name" value="MCP_dom_sf"/>
</dbReference>
<evidence type="ECO:0000256" key="4">
    <source>
        <dbReference type="ARBA" id="ARBA00022792"/>
    </source>
</evidence>
<feature type="repeat" description="Solcar" evidence="8">
    <location>
        <begin position="863"/>
        <end position="953"/>
    </location>
</feature>
<keyword evidence="4" id="KW-0999">Mitochondrion inner membrane</keyword>
<feature type="domain" description="Cyclic nucleotide-binding" evidence="10">
    <location>
        <begin position="47"/>
        <end position="78"/>
    </location>
</feature>
<dbReference type="Gene3D" id="1.10.238.10">
    <property type="entry name" value="EF-hand"/>
    <property type="match status" value="1"/>
</dbReference>
<feature type="compositionally biased region" description="Basic and acidic residues" evidence="9">
    <location>
        <begin position="86"/>
        <end position="95"/>
    </location>
</feature>
<dbReference type="SUPFAM" id="SSF47473">
    <property type="entry name" value="EF-hand"/>
    <property type="match status" value="1"/>
</dbReference>
<comment type="subcellular location">
    <subcellularLocation>
        <location evidence="1">Mitochondrion inner membrane</location>
        <topology evidence="1">Multi-pass membrane protein</topology>
    </subcellularLocation>
</comment>
<evidence type="ECO:0000256" key="1">
    <source>
        <dbReference type="ARBA" id="ARBA00004448"/>
    </source>
</evidence>
<dbReference type="OrthoDB" id="44810at2759"/>
<dbReference type="SUPFAM" id="SSF51206">
    <property type="entry name" value="cAMP-binding domain-like"/>
    <property type="match status" value="2"/>
</dbReference>
<comment type="caution">
    <text evidence="12">The sequence shown here is derived from an EMBL/GenBank/DDBJ whole genome shotgun (WGS) entry which is preliminary data.</text>
</comment>
<evidence type="ECO:0000259" key="11">
    <source>
        <dbReference type="PROSITE" id="PS50222"/>
    </source>
</evidence>
<dbReference type="GO" id="GO:0005509">
    <property type="term" value="F:calcium ion binding"/>
    <property type="evidence" value="ECO:0007669"/>
    <property type="project" value="InterPro"/>
</dbReference>
<comment type="similarity">
    <text evidence="2">Belongs to the mitochondrial carrier (TC 2.A.29) family.</text>
</comment>
<feature type="region of interest" description="Disordered" evidence="9">
    <location>
        <begin position="125"/>
        <end position="165"/>
    </location>
</feature>
<keyword evidence="13" id="KW-1185">Reference proteome</keyword>
<dbReference type="InterPro" id="IPR002048">
    <property type="entry name" value="EF_hand_dom"/>
</dbReference>
<protein>
    <submittedName>
        <fullName evidence="12">Solute carrier family 25 (Mitochondrial aspartate/glutamate transporter), member 12/13</fullName>
    </submittedName>
</protein>
<dbReference type="InterPro" id="IPR011992">
    <property type="entry name" value="EF-hand-dom_pair"/>
</dbReference>
<dbReference type="EMBL" id="BDSP01000041">
    <property type="protein sequence ID" value="GAX11416.1"/>
    <property type="molecule type" value="Genomic_DNA"/>
</dbReference>
<evidence type="ECO:0000256" key="7">
    <source>
        <dbReference type="ARBA" id="ARBA00023136"/>
    </source>
</evidence>
<evidence type="ECO:0000256" key="2">
    <source>
        <dbReference type="ARBA" id="ARBA00006375"/>
    </source>
</evidence>
<accession>A0A1Z5JBU1</accession>
<evidence type="ECO:0000259" key="10">
    <source>
        <dbReference type="PROSITE" id="PS50042"/>
    </source>
</evidence>
<evidence type="ECO:0000256" key="8">
    <source>
        <dbReference type="PROSITE-ProRule" id="PRU00282"/>
    </source>
</evidence>
<feature type="domain" description="EF-hand" evidence="11">
    <location>
        <begin position="580"/>
        <end position="615"/>
    </location>
</feature>
<name>A0A1Z5JBU1_FISSO</name>
<keyword evidence="6" id="KW-0496">Mitochondrion</keyword>
<dbReference type="InterPro" id="IPR018490">
    <property type="entry name" value="cNMP-bd_dom_sf"/>
</dbReference>
<gene>
    <name evidence="12" type="ORF">FisN_22Lh094</name>
</gene>
<dbReference type="AlphaFoldDB" id="A0A1Z5JBU1"/>
<dbReference type="PANTHER" id="PTHR45678">
    <property type="entry name" value="MITOCHONDRIAL 2-OXODICARBOXYLATE CARRIER 1-RELATED"/>
    <property type="match status" value="1"/>
</dbReference>
<dbReference type="PANTHER" id="PTHR45678:SF9">
    <property type="entry name" value="CALCIUM-BINDING MITOCHONDRIAL CARRIER PROTEIN ARALAR1"/>
    <property type="match status" value="1"/>
</dbReference>
<keyword evidence="3 8" id="KW-0812">Transmembrane</keyword>
<dbReference type="InterPro" id="IPR000595">
    <property type="entry name" value="cNMP-bd_dom"/>
</dbReference>
<feature type="repeat" description="Solcar" evidence="8">
    <location>
        <begin position="655"/>
        <end position="745"/>
    </location>
</feature>
<dbReference type="PROSITE" id="PS50920">
    <property type="entry name" value="SOLCAR"/>
    <property type="match status" value="3"/>
</dbReference>
<dbReference type="Pfam" id="PF00153">
    <property type="entry name" value="Mito_carr"/>
    <property type="match status" value="3"/>
</dbReference>
<dbReference type="GO" id="GO:0022857">
    <property type="term" value="F:transmembrane transporter activity"/>
    <property type="evidence" value="ECO:0007669"/>
    <property type="project" value="TreeGrafter"/>
</dbReference>
<feature type="region of interest" description="Disordered" evidence="9">
    <location>
        <begin position="1"/>
        <end position="25"/>
    </location>
</feature>
<evidence type="ECO:0000256" key="3">
    <source>
        <dbReference type="ARBA" id="ARBA00022692"/>
    </source>
</evidence>
<evidence type="ECO:0000313" key="12">
    <source>
        <dbReference type="EMBL" id="GAX11416.1"/>
    </source>
</evidence>
<dbReference type="SUPFAM" id="SSF103506">
    <property type="entry name" value="Mitochondrial carrier"/>
    <property type="match status" value="1"/>
</dbReference>
<dbReference type="Proteomes" id="UP000198406">
    <property type="component" value="Unassembled WGS sequence"/>
</dbReference>
<proteinExistence type="inferred from homology"/>
<dbReference type="PROSITE" id="PS50222">
    <property type="entry name" value="EF_HAND_2"/>
    <property type="match status" value="1"/>
</dbReference>
<feature type="region of interest" description="Disordered" evidence="9">
    <location>
        <begin position="86"/>
        <end position="111"/>
    </location>
</feature>
<evidence type="ECO:0000256" key="5">
    <source>
        <dbReference type="ARBA" id="ARBA00022989"/>
    </source>
</evidence>
<evidence type="ECO:0000256" key="6">
    <source>
        <dbReference type="ARBA" id="ARBA00023128"/>
    </source>
</evidence>
<evidence type="ECO:0000313" key="13">
    <source>
        <dbReference type="Proteomes" id="UP000198406"/>
    </source>
</evidence>
<dbReference type="InterPro" id="IPR014710">
    <property type="entry name" value="RmlC-like_jellyroll"/>
</dbReference>
<feature type="compositionally biased region" description="Polar residues" evidence="9">
    <location>
        <begin position="1"/>
        <end position="10"/>
    </location>
</feature>
<dbReference type="Pfam" id="PF13833">
    <property type="entry name" value="EF-hand_8"/>
    <property type="match status" value="1"/>
</dbReference>
<sequence>MTDANNSPQREMQPKPKTRKRTRYFPSHFKNQQDRELIRLAIQKSPFFACLDESQIERFISVAELKEFHPGDIVILEGCVDDDDLQDRADNGSHDLHRKPQRTSTKIFSEIDPADVEEEEIYAKSFERSNAPVEESRTKDVTENRIANNDEAESPDENEKRPSDYSMSTVFGGMDSSWKNPFLRAREAATTFLSADFLEDPPVSPRSGIKRSLYVVRDGKADVWYQPQNFRPASLGPGTLFGEGGFLFGRQHSASVVASTQAETGSNLQCWVVDFTAFWEYVLPSEVMSRWFVECATRSDENGVLYMTMEEFVESRRKWNSTSTLNEDPMSSLRTVNSLHRLLRRRQKKDYEELPRVYLEDFCFYHMLMDRPDPEVDVAFLLMDQRQKGQIMLSDLVSFVKPLFPDLDLSSQFFQRYFGKDGKQSIRQVHFSQFLMDLQREIGKQAFLRAIDTKKRGSVEDHLDPDEFIKVLTTACGWRLPQGIADRLDEIYRKAEKSINPESAVNPSTNASSSEQYIDAGTITGVRYFAYGDFLAFQEILGNLSGICNLIDQAEEIKKGAISPDDFKVANRALGMGGRLSRRQVEIIFALFDRNNDGYISSQDAIEVCGMDFVRRLEALPGRDGKLTFASSAAHLDDRVSMEKETEESFRAKMEDFVQHFWLTAVASSMGALFLYPLDLAKTRMMNEAVPKGGQASYRSWMHCLRSVVQHESALGLYRGLTPQLIGIGPEKLIKIQVNDLIKQVLDPHRESHEANGISTKPSLWVEVVAGACAGACQLLVTNPMEVTKIHMQLEGETNRFLEKRGVPPIEPASLRSIVRQMGLPGVFRGATACLLRDVPFSAIYFPTYSAIRHFLDAEINQPTNVNIWLAGTCAGIPAAALTIPADVIKTRLQSTRPDGEVLYYYSGIRDCVTKMYHQEGWRSFFRGGTARVLRLAPQFGISLMAYEQLAQWVTRPKLSAPIV</sequence>
<dbReference type="InParanoid" id="A0A1Z5JBU1"/>
<evidence type="ECO:0000256" key="9">
    <source>
        <dbReference type="SAM" id="MobiDB-lite"/>
    </source>
</evidence>
<dbReference type="PROSITE" id="PS50042">
    <property type="entry name" value="CNMP_BINDING_3"/>
    <property type="match status" value="2"/>
</dbReference>
<feature type="compositionally biased region" description="Basic and acidic residues" evidence="9">
    <location>
        <begin position="134"/>
        <end position="143"/>
    </location>
</feature>
<feature type="repeat" description="Solcar" evidence="8">
    <location>
        <begin position="762"/>
        <end position="855"/>
    </location>
</feature>
<keyword evidence="7 8" id="KW-0472">Membrane</keyword>
<feature type="domain" description="Cyclic nucleotide-binding" evidence="10">
    <location>
        <begin position="212"/>
        <end position="299"/>
    </location>
</feature>
<dbReference type="InterPro" id="IPR018108">
    <property type="entry name" value="MCP_transmembrane"/>
</dbReference>
<dbReference type="CDD" id="cd00038">
    <property type="entry name" value="CAP_ED"/>
    <property type="match status" value="1"/>
</dbReference>